<organism evidence="4 6">
    <name type="scientific">Bacteroides clarus</name>
    <dbReference type="NCBI Taxonomy" id="626929"/>
    <lineage>
        <taxon>Bacteria</taxon>
        <taxon>Pseudomonadati</taxon>
        <taxon>Bacteroidota</taxon>
        <taxon>Bacteroidia</taxon>
        <taxon>Bacteroidales</taxon>
        <taxon>Bacteroidaceae</taxon>
        <taxon>Bacteroides</taxon>
    </lineage>
</organism>
<dbReference type="Proteomes" id="UP000285159">
    <property type="component" value="Unassembled WGS sequence"/>
</dbReference>
<keyword evidence="1" id="KW-0812">Transmembrane</keyword>
<evidence type="ECO:0000313" key="6">
    <source>
        <dbReference type="Proteomes" id="UP000195386"/>
    </source>
</evidence>
<accession>A0A1Y3YZA7</accession>
<feature type="domain" description="Protein FecR C-terminal" evidence="3">
    <location>
        <begin position="257"/>
        <end position="325"/>
    </location>
</feature>
<dbReference type="EMBL" id="QRWP01000007">
    <property type="protein sequence ID" value="RGT32667.1"/>
    <property type="molecule type" value="Genomic_DNA"/>
</dbReference>
<reference evidence="5 7" key="3">
    <citation type="submission" date="2018-08" db="EMBL/GenBank/DDBJ databases">
        <title>A genome reference for cultivated species of the human gut microbiota.</title>
        <authorList>
            <person name="Zou Y."/>
            <person name="Xue W."/>
            <person name="Luo G."/>
        </authorList>
    </citation>
    <scope>NUCLEOTIDE SEQUENCE [LARGE SCALE GENOMIC DNA]</scope>
    <source>
        <strain evidence="5 7">AF19-1AC</strain>
    </source>
</reference>
<keyword evidence="1" id="KW-0472">Membrane</keyword>
<dbReference type="InterPro" id="IPR032508">
    <property type="entry name" value="FecR_C"/>
</dbReference>
<gene>
    <name evidence="4" type="ORF">B5F97_09840</name>
    <name evidence="5" type="ORF">DWX38_09415</name>
</gene>
<dbReference type="PIRSF" id="PIRSF018266">
    <property type="entry name" value="FecR"/>
    <property type="match status" value="1"/>
</dbReference>
<dbReference type="Gene3D" id="3.55.50.30">
    <property type="match status" value="1"/>
</dbReference>
<evidence type="ECO:0000313" key="4">
    <source>
        <dbReference type="EMBL" id="OUO00818.1"/>
    </source>
</evidence>
<evidence type="ECO:0000256" key="1">
    <source>
        <dbReference type="SAM" id="Phobius"/>
    </source>
</evidence>
<reference evidence="6" key="1">
    <citation type="submission" date="2017-04" db="EMBL/GenBank/DDBJ databases">
        <title>Function of individual gut microbiota members based on whole genome sequencing of pure cultures obtained from chicken caecum.</title>
        <authorList>
            <person name="Medvecky M."/>
            <person name="Cejkova D."/>
            <person name="Polansky O."/>
            <person name="Karasova D."/>
            <person name="Kubasova T."/>
            <person name="Cizek A."/>
            <person name="Rychlik I."/>
        </authorList>
    </citation>
    <scope>NUCLEOTIDE SEQUENCE [LARGE SCALE GENOMIC DNA]</scope>
    <source>
        <strain evidence="6">An43</strain>
    </source>
</reference>
<proteinExistence type="predicted"/>
<dbReference type="Proteomes" id="UP000195386">
    <property type="component" value="Unassembled WGS sequence"/>
</dbReference>
<sequence>MNSKLNYMKMDEIIMRILTKTNSYDDIVEFAQWLNADEKNREEFQKIESYWNANLKYDYPMTAENSFKKLQQKIAKLDMRNSRRKRMVVYSGVAASLLIILTLSFFMMIETTPRISQQYIYMTGNSISTFFMEDSTRIILNRNSKVSYTDDYGQKERRVRLIGEAYFDVKKNTVSPFIVDMDGTIVKVLGTKFTASNKEETGTIETVLLEGAIRFVSSEQSVLMKPNQKLLFNKNNRNLELTEIDSEQESAWKEGLFKYRSLPFERLMKKLEADYGVKIIINNKKLLNPELKFTGSFEQNIAFHNVLDVINRTIHIKWKEENGIYYIY</sequence>
<name>A0A1Y3YZA7_9BACE</name>
<comment type="caution">
    <text evidence="4">The sequence shown here is derived from an EMBL/GenBank/DDBJ whole genome shotgun (WGS) entry which is preliminary data.</text>
</comment>
<dbReference type="Gene3D" id="2.60.120.1440">
    <property type="match status" value="1"/>
</dbReference>
<protein>
    <submittedName>
        <fullName evidence="5">FecR family protein</fullName>
    </submittedName>
</protein>
<evidence type="ECO:0000313" key="5">
    <source>
        <dbReference type="EMBL" id="RGT32667.1"/>
    </source>
</evidence>
<dbReference type="PANTHER" id="PTHR30273">
    <property type="entry name" value="PERIPLASMIC SIGNAL SENSOR AND SIGMA FACTOR ACTIVATOR FECR-RELATED"/>
    <property type="match status" value="1"/>
</dbReference>
<feature type="transmembrane region" description="Helical" evidence="1">
    <location>
        <begin position="87"/>
        <end position="109"/>
    </location>
</feature>
<dbReference type="InterPro" id="IPR012373">
    <property type="entry name" value="Ferrdict_sens_TM"/>
</dbReference>
<dbReference type="RefSeq" id="WP_087426175.1">
    <property type="nucleotide sequence ID" value="NZ_CAJLSL010000007.1"/>
</dbReference>
<dbReference type="PANTHER" id="PTHR30273:SF2">
    <property type="entry name" value="PROTEIN FECR"/>
    <property type="match status" value="1"/>
</dbReference>
<reference evidence="4" key="2">
    <citation type="journal article" date="2018" name="BMC Genomics">
        <title>Whole genome sequencing and function prediction of 133 gut anaerobes isolated from chicken caecum in pure cultures.</title>
        <authorList>
            <person name="Medvecky M."/>
            <person name="Cejkova D."/>
            <person name="Polansky O."/>
            <person name="Karasova D."/>
            <person name="Kubasova T."/>
            <person name="Cizek A."/>
            <person name="Rychlik I."/>
        </authorList>
    </citation>
    <scope>NUCLEOTIDE SEQUENCE</scope>
    <source>
        <strain evidence="4">An43</strain>
    </source>
</reference>
<keyword evidence="1" id="KW-1133">Transmembrane helix</keyword>
<dbReference type="Pfam" id="PF04773">
    <property type="entry name" value="FecR"/>
    <property type="match status" value="1"/>
</dbReference>
<dbReference type="InterPro" id="IPR006860">
    <property type="entry name" value="FecR"/>
</dbReference>
<evidence type="ECO:0000313" key="7">
    <source>
        <dbReference type="Proteomes" id="UP000285159"/>
    </source>
</evidence>
<dbReference type="GO" id="GO:0016989">
    <property type="term" value="F:sigma factor antagonist activity"/>
    <property type="evidence" value="ECO:0007669"/>
    <property type="project" value="TreeGrafter"/>
</dbReference>
<dbReference type="EMBL" id="NFII01000008">
    <property type="protein sequence ID" value="OUO00818.1"/>
    <property type="molecule type" value="Genomic_DNA"/>
</dbReference>
<dbReference type="AlphaFoldDB" id="A0A1Y3YZA7"/>
<dbReference type="Pfam" id="PF16344">
    <property type="entry name" value="FecR_C"/>
    <property type="match status" value="1"/>
</dbReference>
<evidence type="ECO:0000259" key="2">
    <source>
        <dbReference type="Pfam" id="PF04773"/>
    </source>
</evidence>
<evidence type="ECO:0000259" key="3">
    <source>
        <dbReference type="Pfam" id="PF16344"/>
    </source>
</evidence>
<feature type="domain" description="FecR protein" evidence="2">
    <location>
        <begin position="122"/>
        <end position="214"/>
    </location>
</feature>